<dbReference type="RefSeq" id="YP_009853529.1">
    <property type="nucleotide sequence ID" value="NC_048821.1"/>
</dbReference>
<evidence type="ECO:0000313" key="1">
    <source>
        <dbReference type="EMBL" id="QGZ14540.1"/>
    </source>
</evidence>
<dbReference type="GeneID" id="55624213"/>
<accession>A0A6B9J2G7</accession>
<dbReference type="Proteomes" id="UP000437974">
    <property type="component" value="Segment"/>
</dbReference>
<organism evidence="1 2">
    <name type="scientific">Photobacterium phage PDCC-1</name>
    <dbReference type="NCBI Taxonomy" id="2664246"/>
    <lineage>
        <taxon>Viruses</taxon>
        <taxon>Duplodnaviria</taxon>
        <taxon>Heunggongvirae</taxon>
        <taxon>Uroviricota</taxon>
        <taxon>Caudoviricetes</taxon>
        <taxon>Chimalliviridae</taxon>
        <taxon>Gorgonvirinae</taxon>
        <taxon>Aphroditevirus</taxon>
        <taxon>Aphroditevirus PDCC1</taxon>
    </lineage>
</organism>
<reference evidence="1 2" key="1">
    <citation type="submission" date="2019-10" db="EMBL/GenBank/DDBJ databases">
        <title>Draft genome sequence of Photobacterium phage PDCC-1.</title>
        <authorList>
            <person name="Quiroz-Guzman E."/>
        </authorList>
    </citation>
    <scope>NUCLEOTIDE SEQUENCE [LARGE SCALE GENOMIC DNA]</scope>
</reference>
<evidence type="ECO:0000313" key="2">
    <source>
        <dbReference type="Proteomes" id="UP000437974"/>
    </source>
</evidence>
<name>A0A6B9J2G7_9CAUD</name>
<dbReference type="KEGG" id="vg:55624213"/>
<protein>
    <submittedName>
        <fullName evidence="1">Uncharacterized protein</fullName>
    </submittedName>
</protein>
<keyword evidence="2" id="KW-1185">Reference proteome</keyword>
<sequence length="68" mass="7826">MSKLAIAAVVAATLSAPHPLTITRDWEESFDYDFLATELRRPPLKINAVGTSSQNNIRHFYYYIRRNN</sequence>
<proteinExistence type="predicted"/>
<dbReference type="EMBL" id="MN562221">
    <property type="protein sequence ID" value="QGZ14540.1"/>
    <property type="molecule type" value="Genomic_DNA"/>
</dbReference>